<feature type="transmembrane region" description="Helical" evidence="2">
    <location>
        <begin position="144"/>
        <end position="166"/>
    </location>
</feature>
<gene>
    <name evidence="4" type="ORF">PO878_19705</name>
</gene>
<dbReference type="GO" id="GO:0005886">
    <property type="term" value="C:plasma membrane"/>
    <property type="evidence" value="ECO:0007669"/>
    <property type="project" value="UniProtKB-SubCell"/>
</dbReference>
<name>A0AAE9Y5D9_9ACTN</name>
<keyword evidence="5" id="KW-1185">Reference proteome</keyword>
<evidence type="ECO:0000313" key="4">
    <source>
        <dbReference type="EMBL" id="WCO66720.1"/>
    </source>
</evidence>
<reference evidence="4" key="1">
    <citation type="submission" date="2023-01" db="EMBL/GenBank/DDBJ databases">
        <title>The diversity of Class Acidimicrobiia in South China Sea sediment environments and the proposal of Iamia marina sp. nov., a novel species of the genus Iamia.</title>
        <authorList>
            <person name="He Y."/>
            <person name="Tian X."/>
        </authorList>
    </citation>
    <scope>NUCLEOTIDE SEQUENCE</scope>
    <source>
        <strain evidence="4">DSM 19957</strain>
    </source>
</reference>
<dbReference type="Gene3D" id="1.20.120.1200">
    <property type="entry name" value="NADH-ubiquinone/plastoquinone oxidoreductase chain 6, subunit NuoJ"/>
    <property type="match status" value="1"/>
</dbReference>
<dbReference type="GO" id="GO:0048038">
    <property type="term" value="F:quinone binding"/>
    <property type="evidence" value="ECO:0007669"/>
    <property type="project" value="UniProtKB-UniRule"/>
</dbReference>
<accession>A0AAE9Y5D9</accession>
<dbReference type="EMBL" id="CP116942">
    <property type="protein sequence ID" value="WCO66720.1"/>
    <property type="molecule type" value="Genomic_DNA"/>
</dbReference>
<dbReference type="PANTHER" id="PTHR33269:SF17">
    <property type="entry name" value="NADH-UBIQUINONE OXIDOREDUCTASE CHAIN 6"/>
    <property type="match status" value="1"/>
</dbReference>
<feature type="region of interest" description="Disordered" evidence="3">
    <location>
        <begin position="175"/>
        <end position="206"/>
    </location>
</feature>
<proteinExistence type="inferred from homology"/>
<keyword evidence="2" id="KW-1133">Transmembrane helix</keyword>
<comment type="function">
    <text evidence="2">NDH-1 shuttles electrons from NADH, via FMN and iron-sulfur (Fe-S) centers, to quinones in the respiratory chain. Couples the redox reaction to proton translocation (for every two electrons transferred, four hydrogen ions are translocated across the cytoplasmic membrane), and thus conserves the redox energy in a proton gradient.</text>
</comment>
<protein>
    <recommendedName>
        <fullName evidence="2">NADH-quinone oxidoreductase subunit J</fullName>
        <ecNumber evidence="2">7.1.1.-</ecNumber>
    </recommendedName>
</protein>
<dbReference type="Pfam" id="PF00499">
    <property type="entry name" value="Oxidored_q3"/>
    <property type="match status" value="1"/>
</dbReference>
<feature type="transmembrane region" description="Helical" evidence="2">
    <location>
        <begin position="54"/>
        <end position="76"/>
    </location>
</feature>
<dbReference type="GO" id="GO:0008137">
    <property type="term" value="F:NADH dehydrogenase (ubiquinone) activity"/>
    <property type="evidence" value="ECO:0007669"/>
    <property type="project" value="UniProtKB-UniRule"/>
</dbReference>
<dbReference type="PANTHER" id="PTHR33269">
    <property type="entry name" value="NADH-UBIQUINONE OXIDOREDUCTASE CHAIN 6"/>
    <property type="match status" value="1"/>
</dbReference>
<evidence type="ECO:0000313" key="5">
    <source>
        <dbReference type="Proteomes" id="UP001216390"/>
    </source>
</evidence>
<keyword evidence="2" id="KW-0472">Membrane</keyword>
<dbReference type="Proteomes" id="UP001216390">
    <property type="component" value="Chromosome"/>
</dbReference>
<evidence type="ECO:0000256" key="2">
    <source>
        <dbReference type="RuleBase" id="RU004429"/>
    </source>
</evidence>
<dbReference type="InterPro" id="IPR001457">
    <property type="entry name" value="NADH_UbQ/plastoQ_OxRdtase_su6"/>
</dbReference>
<keyword evidence="2" id="KW-0520">NAD</keyword>
<evidence type="ECO:0000256" key="1">
    <source>
        <dbReference type="ARBA" id="ARBA00005698"/>
    </source>
</evidence>
<dbReference type="KEGG" id="ima:PO878_19705"/>
<dbReference type="RefSeq" id="WP_272736242.1">
    <property type="nucleotide sequence ID" value="NZ_CP116942.1"/>
</dbReference>
<feature type="transmembrane region" description="Helical" evidence="2">
    <location>
        <begin position="97"/>
        <end position="124"/>
    </location>
</feature>
<dbReference type="AlphaFoldDB" id="A0AAE9Y5D9"/>
<feature type="transmembrane region" description="Helical" evidence="2">
    <location>
        <begin position="30"/>
        <end position="48"/>
    </location>
</feature>
<keyword evidence="2" id="KW-1003">Cell membrane</keyword>
<sequence>MVEVVVFAIAAVVILGGAVGVIFSRNTVHAALSLVATLFGIAVLFVAQEANFLAAVQVIVYAGAIVVLFLFVIMLLGVDRDEDIDAEPLVGQRPAAYALGVLMAAGLVAVVTTSTVTGVPSFAARWVRDGDDVSQIGRLLFTDYVFAMEITSLLLVIAVVGAVIMARTRPGPQIDADEVVPVLPGDHVDHDDEADEADADDEVDAS</sequence>
<feature type="compositionally biased region" description="Acidic residues" evidence="3">
    <location>
        <begin position="191"/>
        <end position="206"/>
    </location>
</feature>
<dbReference type="InterPro" id="IPR042106">
    <property type="entry name" value="Nuo/plastoQ_OxRdtase_6_NuoJ"/>
</dbReference>
<comment type="subcellular location">
    <subcellularLocation>
        <location evidence="2">Cell membrane</location>
        <topology evidence="2">Multi-pass membrane protein</topology>
    </subcellularLocation>
</comment>
<comment type="similarity">
    <text evidence="1 2">Belongs to the complex I subunit 6 family.</text>
</comment>
<evidence type="ECO:0000256" key="3">
    <source>
        <dbReference type="SAM" id="MobiDB-lite"/>
    </source>
</evidence>
<comment type="catalytic activity">
    <reaction evidence="2">
        <text>a quinone + NADH + 5 H(+)(in) = a quinol + NAD(+) + 4 H(+)(out)</text>
        <dbReference type="Rhea" id="RHEA:57888"/>
        <dbReference type="ChEBI" id="CHEBI:15378"/>
        <dbReference type="ChEBI" id="CHEBI:24646"/>
        <dbReference type="ChEBI" id="CHEBI:57540"/>
        <dbReference type="ChEBI" id="CHEBI:57945"/>
        <dbReference type="ChEBI" id="CHEBI:132124"/>
    </reaction>
</comment>
<organism evidence="4 5">
    <name type="scientific">Iamia majanohamensis</name>
    <dbReference type="NCBI Taxonomy" id="467976"/>
    <lineage>
        <taxon>Bacteria</taxon>
        <taxon>Bacillati</taxon>
        <taxon>Actinomycetota</taxon>
        <taxon>Acidimicrobiia</taxon>
        <taxon>Acidimicrobiales</taxon>
        <taxon>Iamiaceae</taxon>
        <taxon>Iamia</taxon>
    </lineage>
</organism>
<keyword evidence="2" id="KW-0874">Quinone</keyword>
<keyword evidence="2" id="KW-0812">Transmembrane</keyword>
<dbReference type="EC" id="7.1.1.-" evidence="2"/>
<feature type="transmembrane region" description="Helical" evidence="2">
    <location>
        <begin position="6"/>
        <end position="23"/>
    </location>
</feature>